<dbReference type="InterPro" id="IPR012373">
    <property type="entry name" value="Ferrdict_sens_TM"/>
</dbReference>
<dbReference type="OrthoDB" id="700427at2"/>
<reference evidence="4" key="1">
    <citation type="submission" date="2016-10" db="EMBL/GenBank/DDBJ databases">
        <authorList>
            <person name="Varghese N."/>
            <person name="Submissions S."/>
        </authorList>
    </citation>
    <scope>NUCLEOTIDE SEQUENCE [LARGE SCALE GENOMIC DNA]</scope>
    <source>
        <strain evidence="4">Jip14</strain>
    </source>
</reference>
<dbReference type="Proteomes" id="UP000198916">
    <property type="component" value="Unassembled WGS sequence"/>
</dbReference>
<dbReference type="InterPro" id="IPR006860">
    <property type="entry name" value="FecR"/>
</dbReference>
<dbReference type="PIRSF" id="PIRSF018266">
    <property type="entry name" value="FecR"/>
    <property type="match status" value="1"/>
</dbReference>
<dbReference type="AlphaFoldDB" id="A0A1H7FLV1"/>
<dbReference type="Pfam" id="PF16344">
    <property type="entry name" value="FecR_C"/>
    <property type="match status" value="1"/>
</dbReference>
<feature type="domain" description="Protein FecR C-terminal" evidence="2">
    <location>
        <begin position="254"/>
        <end position="319"/>
    </location>
</feature>
<dbReference type="PANTHER" id="PTHR30273">
    <property type="entry name" value="PERIPLASMIC SIGNAL SENSOR AND SIGMA FACTOR ACTIVATOR FECR-RELATED"/>
    <property type="match status" value="1"/>
</dbReference>
<feature type="domain" description="FecR protein" evidence="1">
    <location>
        <begin position="112"/>
        <end position="207"/>
    </location>
</feature>
<sequence>MKSSRLKELIRRYQSGKASPAERYIVDRWLESFQQDDGNGAGVEETGYLTSFQQTVLDRAFATGKPSVKHRPHWARWAAAALLLSVVSMSLWFYTQQSGAGGAQVPEGITQTVSTGIRQVKRLMLPDSTIVFLNANTSLEVAADFGTHERVVKLVGEAYFEVQRDTLKPFKVQTDGLEVKVLGTLFNVNAYQTLDDIQVAVNAGKVQVSDQNQVLALLHAEEGLTYNRQTASFQRSQLSSTKASSWREGVSVLAEASFAMLAQVLHNYYGIELLSTDNKVRSTAYNFTVRSTRTLEQTMVQLCEMLTKKYRKEGNRIIIY</sequence>
<dbReference type="EMBL" id="FNZR01000001">
    <property type="protein sequence ID" value="SEK27073.1"/>
    <property type="molecule type" value="Genomic_DNA"/>
</dbReference>
<evidence type="ECO:0000313" key="4">
    <source>
        <dbReference type="Proteomes" id="UP000198916"/>
    </source>
</evidence>
<dbReference type="Pfam" id="PF04773">
    <property type="entry name" value="FecR"/>
    <property type="match status" value="1"/>
</dbReference>
<dbReference type="PANTHER" id="PTHR30273:SF2">
    <property type="entry name" value="PROTEIN FECR"/>
    <property type="match status" value="1"/>
</dbReference>
<dbReference type="GO" id="GO:0016989">
    <property type="term" value="F:sigma factor antagonist activity"/>
    <property type="evidence" value="ECO:0007669"/>
    <property type="project" value="TreeGrafter"/>
</dbReference>
<organism evidence="3 4">
    <name type="scientific">Parapedobacter koreensis</name>
    <dbReference type="NCBI Taxonomy" id="332977"/>
    <lineage>
        <taxon>Bacteria</taxon>
        <taxon>Pseudomonadati</taxon>
        <taxon>Bacteroidota</taxon>
        <taxon>Sphingobacteriia</taxon>
        <taxon>Sphingobacteriales</taxon>
        <taxon>Sphingobacteriaceae</taxon>
        <taxon>Parapedobacter</taxon>
    </lineage>
</organism>
<dbReference type="Gene3D" id="2.60.120.1440">
    <property type="match status" value="1"/>
</dbReference>
<evidence type="ECO:0000259" key="1">
    <source>
        <dbReference type="Pfam" id="PF04773"/>
    </source>
</evidence>
<dbReference type="Gene3D" id="3.55.50.30">
    <property type="match status" value="1"/>
</dbReference>
<gene>
    <name evidence="3" type="ORF">SAMN05421740_101400</name>
</gene>
<evidence type="ECO:0000259" key="2">
    <source>
        <dbReference type="Pfam" id="PF16344"/>
    </source>
</evidence>
<accession>A0A1H7FLV1</accession>
<evidence type="ECO:0000313" key="3">
    <source>
        <dbReference type="EMBL" id="SEK27073.1"/>
    </source>
</evidence>
<protein>
    <submittedName>
        <fullName evidence="3">FecR family protein</fullName>
    </submittedName>
</protein>
<dbReference type="InterPro" id="IPR032508">
    <property type="entry name" value="FecR_C"/>
</dbReference>
<dbReference type="RefSeq" id="WP_090602351.1">
    <property type="nucleotide sequence ID" value="NZ_FNZR01000001.1"/>
</dbReference>
<keyword evidence="4" id="KW-1185">Reference proteome</keyword>
<dbReference type="STRING" id="332977.SAMN05421740_101400"/>
<proteinExistence type="predicted"/>
<name>A0A1H7FLV1_9SPHI</name>